<dbReference type="OrthoDB" id="9775095at2"/>
<evidence type="ECO:0000256" key="13">
    <source>
        <dbReference type="ARBA" id="ARBA00023237"/>
    </source>
</evidence>
<keyword evidence="12" id="KW-0675">Receptor</keyword>
<dbReference type="Gene3D" id="2.170.130.10">
    <property type="entry name" value="TonB-dependent receptor, plug domain"/>
    <property type="match status" value="1"/>
</dbReference>
<dbReference type="InterPro" id="IPR039426">
    <property type="entry name" value="TonB-dep_rcpt-like"/>
</dbReference>
<comment type="similarity">
    <text evidence="2 14 15">Belongs to the TonB-dependent receptor family.</text>
</comment>
<protein>
    <recommendedName>
        <fullName evidence="20">TonB-dependent siderophore receptor</fullName>
    </recommendedName>
</protein>
<evidence type="ECO:0000256" key="6">
    <source>
        <dbReference type="ARBA" id="ARBA00022692"/>
    </source>
</evidence>
<dbReference type="SUPFAM" id="SSF49452">
    <property type="entry name" value="Starch-binding domain-like"/>
    <property type="match status" value="1"/>
</dbReference>
<sequence>MNKLLLIILIFFIYTPIYAQQGKGTVTGKITDAHGLPIPYITIMAHGTTTGTVTDEKGNFLLKLPEGGYTLVAKSMGYQPVQKSVSITADLTIEIDFEITEDNHLLQEVAVSGVKVKSAAATRTLLQLVDIPQSIVVIGQKSIKQQAAFDLTTITRNISGLNFSGSYAGAGSSQMFNARGFDLNDAQNYRLNGVMIWNLGNNYSDNIEQVEFLKGPASILFGDVAPGGVMNFNTKKPQAAFMADINLKTGSWGLVRPAVDITGSLTDDHTLRFRLNTSFERSDSFRDHVSSQRELFAPTIAWDITPKLSLTAEAVFKHSRATDDAGLVSPDGTVEGLKKLRPSLYLGEPSRNYTFKDQSYFTTITYELSNTWRIKATGFYGVTTNRPFGVWFGEPDANGDYERTQYGYYSKTKNSSASADAYGSFYTGSVKHNVLLGVEYQFASARFTNTDTLAFFDYNNINNPVYGQTPSPEPPTSPYLPYVTRLSRIGFYLQDQVMFFNERLHLLLGARMGRTLQGNHYYKDKLAGTYLENYQDDIISKWVFTPRLGLVYKPQTWASVYFSYSKGYEVNSAPVLARNYNEYKSPPPTHSTQVEFGSKVNLFGDRLGLSLTFFEINKHDPYGYVYLDPENPVYDDYNVYYQGHHRSRGIELDVNGKISKTIWLTAGVAYTRTRVMDDPGYPTGNVLPGAPKFTGNFWLNYEPEKLLKGFTFGTGLFYKGKFFSSIANDPHLEIPAGYTLDVAAGYKYKQMGIQLNVMNITNRVNYLNPWQFNLFDVRPLRQFVVTLSYRIGKAK</sequence>
<comment type="subcellular location">
    <subcellularLocation>
        <location evidence="1 14">Cell outer membrane</location>
        <topology evidence="1 14">Multi-pass membrane protein</topology>
    </subcellularLocation>
</comment>
<feature type="domain" description="TonB-dependent receptor plug" evidence="17">
    <location>
        <begin position="129"/>
        <end position="229"/>
    </location>
</feature>
<keyword evidence="13 14" id="KW-0998">Cell outer membrane</keyword>
<dbReference type="PANTHER" id="PTHR32552">
    <property type="entry name" value="FERRICHROME IRON RECEPTOR-RELATED"/>
    <property type="match status" value="1"/>
</dbReference>
<evidence type="ECO:0000256" key="2">
    <source>
        <dbReference type="ARBA" id="ARBA00009810"/>
    </source>
</evidence>
<evidence type="ECO:0000256" key="9">
    <source>
        <dbReference type="ARBA" id="ARBA00023065"/>
    </source>
</evidence>
<dbReference type="CDD" id="cd01347">
    <property type="entry name" value="ligand_gated_channel"/>
    <property type="match status" value="1"/>
</dbReference>
<evidence type="ECO:0000256" key="11">
    <source>
        <dbReference type="ARBA" id="ARBA00023136"/>
    </source>
</evidence>
<dbReference type="Pfam" id="PF13715">
    <property type="entry name" value="CarbopepD_reg_2"/>
    <property type="match status" value="1"/>
</dbReference>
<evidence type="ECO:0000259" key="17">
    <source>
        <dbReference type="Pfam" id="PF07715"/>
    </source>
</evidence>
<dbReference type="Pfam" id="PF00593">
    <property type="entry name" value="TonB_dep_Rec_b-barrel"/>
    <property type="match status" value="1"/>
</dbReference>
<dbReference type="SUPFAM" id="SSF56935">
    <property type="entry name" value="Porins"/>
    <property type="match status" value="1"/>
</dbReference>
<feature type="domain" description="TonB-dependent receptor-like beta-barrel" evidence="16">
    <location>
        <begin position="316"/>
        <end position="760"/>
    </location>
</feature>
<organism evidence="18 19">
    <name type="scientific">Mucilaginibacter hurinus</name>
    <dbReference type="NCBI Taxonomy" id="2201324"/>
    <lineage>
        <taxon>Bacteria</taxon>
        <taxon>Pseudomonadati</taxon>
        <taxon>Bacteroidota</taxon>
        <taxon>Sphingobacteriia</taxon>
        <taxon>Sphingobacteriales</taxon>
        <taxon>Sphingobacteriaceae</taxon>
        <taxon>Mucilaginibacter</taxon>
    </lineage>
</organism>
<dbReference type="AlphaFoldDB" id="A0A367GQ45"/>
<evidence type="ECO:0000256" key="4">
    <source>
        <dbReference type="ARBA" id="ARBA00022452"/>
    </source>
</evidence>
<dbReference type="InterPro" id="IPR036942">
    <property type="entry name" value="Beta-barrel_TonB_sf"/>
</dbReference>
<evidence type="ECO:0000256" key="15">
    <source>
        <dbReference type="RuleBase" id="RU003357"/>
    </source>
</evidence>
<dbReference type="GO" id="GO:0015891">
    <property type="term" value="P:siderophore transport"/>
    <property type="evidence" value="ECO:0007669"/>
    <property type="project" value="InterPro"/>
</dbReference>
<keyword evidence="7" id="KW-0732">Signal</keyword>
<dbReference type="RefSeq" id="WP_114004484.1">
    <property type="nucleotide sequence ID" value="NZ_QGDC01000003.1"/>
</dbReference>
<evidence type="ECO:0000313" key="19">
    <source>
        <dbReference type="Proteomes" id="UP000253209"/>
    </source>
</evidence>
<dbReference type="Pfam" id="PF07715">
    <property type="entry name" value="Plug"/>
    <property type="match status" value="1"/>
</dbReference>
<evidence type="ECO:0000256" key="8">
    <source>
        <dbReference type="ARBA" id="ARBA00023004"/>
    </source>
</evidence>
<evidence type="ECO:0000256" key="14">
    <source>
        <dbReference type="PROSITE-ProRule" id="PRU01360"/>
    </source>
</evidence>
<evidence type="ECO:0000256" key="5">
    <source>
        <dbReference type="ARBA" id="ARBA00022496"/>
    </source>
</evidence>
<keyword evidence="6 14" id="KW-0812">Transmembrane</keyword>
<dbReference type="GO" id="GO:0009279">
    <property type="term" value="C:cell outer membrane"/>
    <property type="evidence" value="ECO:0007669"/>
    <property type="project" value="UniProtKB-SubCell"/>
</dbReference>
<keyword evidence="5" id="KW-0410">Iron transport</keyword>
<comment type="caution">
    <text evidence="18">The sequence shown here is derived from an EMBL/GenBank/DDBJ whole genome shotgun (WGS) entry which is preliminary data.</text>
</comment>
<dbReference type="EMBL" id="QGDC01000003">
    <property type="protein sequence ID" value="RCH55569.1"/>
    <property type="molecule type" value="Genomic_DNA"/>
</dbReference>
<name>A0A367GQ45_9SPHI</name>
<keyword evidence="19" id="KW-1185">Reference proteome</keyword>
<dbReference type="Proteomes" id="UP000253209">
    <property type="component" value="Unassembled WGS sequence"/>
</dbReference>
<evidence type="ECO:0008006" key="20">
    <source>
        <dbReference type="Google" id="ProtNLM"/>
    </source>
</evidence>
<dbReference type="NCBIfam" id="TIGR01783">
    <property type="entry name" value="TonB-siderophor"/>
    <property type="match status" value="1"/>
</dbReference>
<keyword evidence="4 14" id="KW-1134">Transmembrane beta strand</keyword>
<dbReference type="PANTHER" id="PTHR32552:SF68">
    <property type="entry name" value="FERRICHROME OUTER MEMBRANE TRANSPORTER_PHAGE RECEPTOR"/>
    <property type="match status" value="1"/>
</dbReference>
<dbReference type="InterPro" id="IPR000531">
    <property type="entry name" value="Beta-barrel_TonB"/>
</dbReference>
<keyword evidence="9" id="KW-0406">Ion transport</keyword>
<evidence type="ECO:0000256" key="10">
    <source>
        <dbReference type="ARBA" id="ARBA00023077"/>
    </source>
</evidence>
<dbReference type="PROSITE" id="PS52016">
    <property type="entry name" value="TONB_DEPENDENT_REC_3"/>
    <property type="match status" value="1"/>
</dbReference>
<dbReference type="InterPro" id="IPR037066">
    <property type="entry name" value="Plug_dom_sf"/>
</dbReference>
<gene>
    <name evidence="18" type="ORF">DJ568_06665</name>
</gene>
<evidence type="ECO:0000256" key="7">
    <source>
        <dbReference type="ARBA" id="ARBA00022729"/>
    </source>
</evidence>
<evidence type="ECO:0000256" key="3">
    <source>
        <dbReference type="ARBA" id="ARBA00022448"/>
    </source>
</evidence>
<proteinExistence type="inferred from homology"/>
<dbReference type="GO" id="GO:0015344">
    <property type="term" value="F:siderophore uptake transmembrane transporter activity"/>
    <property type="evidence" value="ECO:0007669"/>
    <property type="project" value="TreeGrafter"/>
</dbReference>
<keyword evidence="3 14" id="KW-0813">Transport</keyword>
<accession>A0A367GQ45</accession>
<dbReference type="GO" id="GO:0030246">
    <property type="term" value="F:carbohydrate binding"/>
    <property type="evidence" value="ECO:0007669"/>
    <property type="project" value="InterPro"/>
</dbReference>
<dbReference type="InterPro" id="IPR013784">
    <property type="entry name" value="Carb-bd-like_fold"/>
</dbReference>
<dbReference type="Gene3D" id="2.60.40.1120">
    <property type="entry name" value="Carboxypeptidase-like, regulatory domain"/>
    <property type="match status" value="1"/>
</dbReference>
<keyword evidence="11 14" id="KW-0472">Membrane</keyword>
<keyword evidence="8" id="KW-0408">Iron</keyword>
<reference evidence="18 19" key="1">
    <citation type="submission" date="2018-05" db="EMBL/GenBank/DDBJ databases">
        <title>Mucilaginibacter hurinus sp. nov., isolated from briquette warehouse soil.</title>
        <authorList>
            <person name="Choi L."/>
        </authorList>
    </citation>
    <scope>NUCLEOTIDE SEQUENCE [LARGE SCALE GENOMIC DNA]</scope>
    <source>
        <strain evidence="18 19">ZR32</strain>
    </source>
</reference>
<evidence type="ECO:0000256" key="12">
    <source>
        <dbReference type="ARBA" id="ARBA00023170"/>
    </source>
</evidence>
<evidence type="ECO:0000259" key="16">
    <source>
        <dbReference type="Pfam" id="PF00593"/>
    </source>
</evidence>
<dbReference type="InterPro" id="IPR010105">
    <property type="entry name" value="TonB_sidphr_rcpt"/>
</dbReference>
<evidence type="ECO:0000313" key="18">
    <source>
        <dbReference type="EMBL" id="RCH55569.1"/>
    </source>
</evidence>
<evidence type="ECO:0000256" key="1">
    <source>
        <dbReference type="ARBA" id="ARBA00004571"/>
    </source>
</evidence>
<dbReference type="Gene3D" id="2.40.170.20">
    <property type="entry name" value="TonB-dependent receptor, beta-barrel domain"/>
    <property type="match status" value="1"/>
</dbReference>
<dbReference type="InterPro" id="IPR012910">
    <property type="entry name" value="Plug_dom"/>
</dbReference>
<dbReference type="GO" id="GO:0038023">
    <property type="term" value="F:signaling receptor activity"/>
    <property type="evidence" value="ECO:0007669"/>
    <property type="project" value="InterPro"/>
</dbReference>
<keyword evidence="10 15" id="KW-0798">TonB box</keyword>